<name>A0A939PAX1_9ACTN</name>
<dbReference type="PANTHER" id="PTHR46696:SF1">
    <property type="entry name" value="CYTOCHROME P450 YJIB-RELATED"/>
    <property type="match status" value="1"/>
</dbReference>
<dbReference type="GO" id="GO:0004497">
    <property type="term" value="F:monooxygenase activity"/>
    <property type="evidence" value="ECO:0007669"/>
    <property type="project" value="UniProtKB-KW"/>
</dbReference>
<organism evidence="9 10">
    <name type="scientific">Actinomadura barringtoniae</name>
    <dbReference type="NCBI Taxonomy" id="1427535"/>
    <lineage>
        <taxon>Bacteria</taxon>
        <taxon>Bacillati</taxon>
        <taxon>Actinomycetota</taxon>
        <taxon>Actinomycetes</taxon>
        <taxon>Streptosporangiales</taxon>
        <taxon>Thermomonosporaceae</taxon>
        <taxon>Actinomadura</taxon>
    </lineage>
</organism>
<evidence type="ECO:0000256" key="7">
    <source>
        <dbReference type="RuleBase" id="RU000461"/>
    </source>
</evidence>
<proteinExistence type="inferred from homology"/>
<keyword evidence="5 7" id="KW-0408">Iron</keyword>
<evidence type="ECO:0000256" key="4">
    <source>
        <dbReference type="ARBA" id="ARBA00023002"/>
    </source>
</evidence>
<evidence type="ECO:0000256" key="5">
    <source>
        <dbReference type="ARBA" id="ARBA00023004"/>
    </source>
</evidence>
<evidence type="ECO:0000256" key="2">
    <source>
        <dbReference type="ARBA" id="ARBA00022617"/>
    </source>
</evidence>
<evidence type="ECO:0000256" key="8">
    <source>
        <dbReference type="SAM" id="MobiDB-lite"/>
    </source>
</evidence>
<dbReference type="Gene3D" id="1.10.630.10">
    <property type="entry name" value="Cytochrome P450"/>
    <property type="match status" value="1"/>
</dbReference>
<dbReference type="InterPro" id="IPR002397">
    <property type="entry name" value="Cyt_P450_B"/>
</dbReference>
<dbReference type="Proteomes" id="UP000669179">
    <property type="component" value="Unassembled WGS sequence"/>
</dbReference>
<dbReference type="Pfam" id="PF00067">
    <property type="entry name" value="p450"/>
    <property type="match status" value="1"/>
</dbReference>
<dbReference type="PANTHER" id="PTHR46696">
    <property type="entry name" value="P450, PUTATIVE (EUROFUNG)-RELATED"/>
    <property type="match status" value="1"/>
</dbReference>
<evidence type="ECO:0000256" key="1">
    <source>
        <dbReference type="ARBA" id="ARBA00010617"/>
    </source>
</evidence>
<keyword evidence="3 7" id="KW-0479">Metal-binding</keyword>
<evidence type="ECO:0000256" key="3">
    <source>
        <dbReference type="ARBA" id="ARBA00022723"/>
    </source>
</evidence>
<keyword evidence="2 7" id="KW-0349">Heme</keyword>
<dbReference type="InterPro" id="IPR001128">
    <property type="entry name" value="Cyt_P450"/>
</dbReference>
<dbReference type="PROSITE" id="PS00086">
    <property type="entry name" value="CYTOCHROME_P450"/>
    <property type="match status" value="1"/>
</dbReference>
<gene>
    <name evidence="9" type="ORF">J4573_02370</name>
</gene>
<evidence type="ECO:0000256" key="6">
    <source>
        <dbReference type="ARBA" id="ARBA00023033"/>
    </source>
</evidence>
<dbReference type="PRINTS" id="PR00359">
    <property type="entry name" value="BP450"/>
</dbReference>
<feature type="region of interest" description="Disordered" evidence="8">
    <location>
        <begin position="1"/>
        <end position="20"/>
    </location>
</feature>
<dbReference type="RefSeq" id="WP_208253503.1">
    <property type="nucleotide sequence ID" value="NZ_JAGEOJ010000001.1"/>
</dbReference>
<reference evidence="9" key="1">
    <citation type="submission" date="2021-03" db="EMBL/GenBank/DDBJ databases">
        <authorList>
            <person name="Kanchanasin P."/>
            <person name="Saeng-In P."/>
            <person name="Phongsopitanun W."/>
            <person name="Yuki M."/>
            <person name="Kudo T."/>
            <person name="Ohkuma M."/>
            <person name="Tanasupawat S."/>
        </authorList>
    </citation>
    <scope>NUCLEOTIDE SEQUENCE</scope>
    <source>
        <strain evidence="9">GKU 128</strain>
    </source>
</reference>
<dbReference type="GO" id="GO:0020037">
    <property type="term" value="F:heme binding"/>
    <property type="evidence" value="ECO:0007669"/>
    <property type="project" value="InterPro"/>
</dbReference>
<dbReference type="AlphaFoldDB" id="A0A939PAX1"/>
<dbReference type="CDD" id="cd11029">
    <property type="entry name" value="CYP107-like"/>
    <property type="match status" value="1"/>
</dbReference>
<evidence type="ECO:0000313" key="10">
    <source>
        <dbReference type="Proteomes" id="UP000669179"/>
    </source>
</evidence>
<keyword evidence="4 7" id="KW-0560">Oxidoreductase</keyword>
<dbReference type="GO" id="GO:0016705">
    <property type="term" value="F:oxidoreductase activity, acting on paired donors, with incorporation or reduction of molecular oxygen"/>
    <property type="evidence" value="ECO:0007669"/>
    <property type="project" value="InterPro"/>
</dbReference>
<dbReference type="EMBL" id="JAGEOJ010000001">
    <property type="protein sequence ID" value="MBO2445924.1"/>
    <property type="molecule type" value="Genomic_DNA"/>
</dbReference>
<sequence length="406" mass="45072">MTEAIRHPPLIGADQEGDPHPRYARAREEGAVVKRSLPDGTPIWCVTRYSGALQALGHPDLSQRSEYAAEVFRASGRREPTLRRGILARNMLASDPPDHTRLRRMVSQAFTARRISGMRDQVQRFADELADGIAVHDETDLIASFAFPMPVMVICELLGVPFGDRDRLRRWSQLLTSFPVTDLERAEVEQAVADFGDYLGALISDRRRRPDDQLLSALIAAGDEIDGLADDELVAMAVLLVIAGHETTVGLIGNGLQALLRRPDQFARLRDDDTRLAPAIEEFLRLDGPVSPGIARFSKREVEIDGTTIPAGQFVFVMAPAANRDPARFEHPDDLDMTRGDGRHLAFGHGPHYCLGAPLARLEGEIAIGTLIRRFPRMRLAVPAESLRWRAKSVFRVLHELPVKLT</sequence>
<dbReference type="InterPro" id="IPR017972">
    <property type="entry name" value="Cyt_P450_CS"/>
</dbReference>
<accession>A0A939PAX1</accession>
<comment type="caution">
    <text evidence="9">The sequence shown here is derived from an EMBL/GenBank/DDBJ whole genome shotgun (WGS) entry which is preliminary data.</text>
</comment>
<comment type="similarity">
    <text evidence="1 7">Belongs to the cytochrome P450 family.</text>
</comment>
<dbReference type="InterPro" id="IPR036396">
    <property type="entry name" value="Cyt_P450_sf"/>
</dbReference>
<dbReference type="GO" id="GO:0005506">
    <property type="term" value="F:iron ion binding"/>
    <property type="evidence" value="ECO:0007669"/>
    <property type="project" value="InterPro"/>
</dbReference>
<dbReference type="FunFam" id="1.10.630.10:FF:000018">
    <property type="entry name" value="Cytochrome P450 monooxygenase"/>
    <property type="match status" value="1"/>
</dbReference>
<dbReference type="SUPFAM" id="SSF48264">
    <property type="entry name" value="Cytochrome P450"/>
    <property type="match status" value="1"/>
</dbReference>
<protein>
    <submittedName>
        <fullName evidence="9">Cytochrome P450</fullName>
    </submittedName>
</protein>
<keyword evidence="6 7" id="KW-0503">Monooxygenase</keyword>
<evidence type="ECO:0000313" key="9">
    <source>
        <dbReference type="EMBL" id="MBO2445924.1"/>
    </source>
</evidence>
<keyword evidence="10" id="KW-1185">Reference proteome</keyword>